<accession>A0A0S4LEZ2</accession>
<keyword evidence="5" id="KW-0520">NAD</keyword>
<name>A0A0S4LEZ2_9BACT</name>
<keyword evidence="4" id="KW-0521">NADP</keyword>
<dbReference type="Pfam" id="PF13450">
    <property type="entry name" value="NAD_binding_8"/>
    <property type="match status" value="1"/>
</dbReference>
<evidence type="ECO:0000256" key="1">
    <source>
        <dbReference type="ARBA" id="ARBA00022630"/>
    </source>
</evidence>
<dbReference type="InterPro" id="IPR036188">
    <property type="entry name" value="FAD/NAD-bd_sf"/>
</dbReference>
<sequence length="525" mass="57873">MRPYHQLKDDRWDAIIIGSGVGGLTTGGLLAKVAGKKVLILEQHYRAGGYTHMFTRPGYAWDVGVHYVGECEGPSSAVRAGFDYLTDSRLQWHPMPEVYDRAIIAGKTYDFPAGQAALKRNLLSSFPQEEQGIDSYFRAVNSARLATRGYMADQTLPSAISKKVEQAMRAPFVRWANRTTLQVLRECTQNEELVGVLTAQWFDYGLPPAQSSFAIHANLVSHYVNGGSYPVGGSSRIVEALLPTIAQCGGQVIINAEVDEILVESTKAVGVRMKDGRILQAPLVVSDAGAHNTFGRLVRQPQPICNELNKIARSMAYMTLYVGIKQSDAALGLDGTNLMICPSFDHDGNEKRFYSDLSEEFPVLYISFPSAKDPEFGRHFPDRATIEAVVPVAYDSFSAWEHTRWMKRGDDYGRLKQELATRIQERLERYVPAIRGKVDYVELSTPLSAKHFMKHERGEAYGLAATPERFCLQALRAHTSIKNLFLTGQDVVAPGVSGALFGGIIAASAILGKNLMPVVVQPEGK</sequence>
<reference evidence="6 7" key="1">
    <citation type="submission" date="2015-10" db="EMBL/GenBank/DDBJ databases">
        <authorList>
            <person name="Gilbert D.G."/>
        </authorList>
    </citation>
    <scope>NUCLEOTIDE SEQUENCE [LARGE SCALE GENOMIC DNA]</scope>
    <source>
        <strain evidence="6">COMA1</strain>
    </source>
</reference>
<dbReference type="AlphaFoldDB" id="A0A0S4LEZ2"/>
<proteinExistence type="predicted"/>
<dbReference type="Proteomes" id="UP000199032">
    <property type="component" value="Unassembled WGS sequence"/>
</dbReference>
<evidence type="ECO:0000256" key="5">
    <source>
        <dbReference type="ARBA" id="ARBA00023027"/>
    </source>
</evidence>
<dbReference type="InterPro" id="IPR052206">
    <property type="entry name" value="Retinol_saturase"/>
</dbReference>
<keyword evidence="2" id="KW-0732">Signal</keyword>
<evidence type="ECO:0000256" key="2">
    <source>
        <dbReference type="ARBA" id="ARBA00022729"/>
    </source>
</evidence>
<protein>
    <submittedName>
        <fullName evidence="6">Amine oxidase, flavin-containing</fullName>
    </submittedName>
</protein>
<dbReference type="PANTHER" id="PTHR46091:SF3">
    <property type="entry name" value="AMINE OXIDASE DOMAIN-CONTAINING PROTEIN"/>
    <property type="match status" value="1"/>
</dbReference>
<keyword evidence="3" id="KW-0274">FAD</keyword>
<dbReference type="PANTHER" id="PTHR46091">
    <property type="entry name" value="BLR7054 PROTEIN"/>
    <property type="match status" value="1"/>
</dbReference>
<dbReference type="OrthoDB" id="9814556at2"/>
<organism evidence="6 7">
    <name type="scientific">Candidatus Nitrospira nitrosa</name>
    <dbReference type="NCBI Taxonomy" id="1742972"/>
    <lineage>
        <taxon>Bacteria</taxon>
        <taxon>Pseudomonadati</taxon>
        <taxon>Nitrospirota</taxon>
        <taxon>Nitrospiria</taxon>
        <taxon>Nitrospirales</taxon>
        <taxon>Nitrospiraceae</taxon>
        <taxon>Nitrospira</taxon>
    </lineage>
</organism>
<evidence type="ECO:0000256" key="4">
    <source>
        <dbReference type="ARBA" id="ARBA00022857"/>
    </source>
</evidence>
<dbReference type="RefSeq" id="WP_090748742.1">
    <property type="nucleotide sequence ID" value="NZ_CZQA01000008.1"/>
</dbReference>
<dbReference type="Gene3D" id="3.50.50.60">
    <property type="entry name" value="FAD/NAD(P)-binding domain"/>
    <property type="match status" value="2"/>
</dbReference>
<keyword evidence="1" id="KW-0285">Flavoprotein</keyword>
<keyword evidence="7" id="KW-1185">Reference proteome</keyword>
<dbReference type="STRING" id="1742972.COMA1_20681"/>
<dbReference type="EMBL" id="CZQA01000008">
    <property type="protein sequence ID" value="CUS36172.1"/>
    <property type="molecule type" value="Genomic_DNA"/>
</dbReference>
<evidence type="ECO:0000256" key="3">
    <source>
        <dbReference type="ARBA" id="ARBA00022827"/>
    </source>
</evidence>
<gene>
    <name evidence="6" type="ORF">COMA1_20681</name>
</gene>
<evidence type="ECO:0000313" key="6">
    <source>
        <dbReference type="EMBL" id="CUS36172.1"/>
    </source>
</evidence>
<evidence type="ECO:0000313" key="7">
    <source>
        <dbReference type="Proteomes" id="UP000199032"/>
    </source>
</evidence>
<dbReference type="SUPFAM" id="SSF51905">
    <property type="entry name" value="FAD/NAD(P)-binding domain"/>
    <property type="match status" value="1"/>
</dbReference>